<gene>
    <name evidence="1" type="ORF">ACFPOH_11250</name>
</gene>
<dbReference type="Proteomes" id="UP001595978">
    <property type="component" value="Unassembled WGS sequence"/>
</dbReference>
<evidence type="ECO:0000313" key="2">
    <source>
        <dbReference type="Proteomes" id="UP001595978"/>
    </source>
</evidence>
<comment type="caution">
    <text evidence="1">The sequence shown here is derived from an EMBL/GenBank/DDBJ whole genome shotgun (WGS) entry which is preliminary data.</text>
</comment>
<accession>A0ABW0RFZ9</accession>
<sequence length="65" mass="7111">MAIEKLNIVPVKLEPDSDSTPTSTSCAPHRPVCVIQATDLKISFYPGVKPHIIQTVIKELNHSDS</sequence>
<protein>
    <submittedName>
        <fullName evidence="1">Uncharacterized protein</fullName>
    </submittedName>
</protein>
<reference evidence="2" key="1">
    <citation type="journal article" date="2019" name="Int. J. Syst. Evol. Microbiol.">
        <title>The Global Catalogue of Microorganisms (GCM) 10K type strain sequencing project: providing services to taxonomists for standard genome sequencing and annotation.</title>
        <authorList>
            <consortium name="The Broad Institute Genomics Platform"/>
            <consortium name="The Broad Institute Genome Sequencing Center for Infectious Disease"/>
            <person name="Wu L."/>
            <person name="Ma J."/>
        </authorList>
    </citation>
    <scope>NUCLEOTIDE SEQUENCE [LARGE SCALE GENOMIC DNA]</scope>
    <source>
        <strain evidence="2">CCUG 56331</strain>
    </source>
</reference>
<organism evidence="1 2">
    <name type="scientific">Ureibacillus suwonensis</name>
    <dbReference type="NCBI Taxonomy" id="313007"/>
    <lineage>
        <taxon>Bacteria</taxon>
        <taxon>Bacillati</taxon>
        <taxon>Bacillota</taxon>
        <taxon>Bacilli</taxon>
        <taxon>Bacillales</taxon>
        <taxon>Caryophanaceae</taxon>
        <taxon>Ureibacillus</taxon>
    </lineage>
</organism>
<name>A0ABW0RFZ9_9BACL</name>
<evidence type="ECO:0000313" key="1">
    <source>
        <dbReference type="EMBL" id="MFC5542295.1"/>
    </source>
</evidence>
<keyword evidence="2" id="KW-1185">Reference proteome</keyword>
<proteinExistence type="predicted"/>
<dbReference type="RefSeq" id="WP_390309692.1">
    <property type="nucleotide sequence ID" value="NZ_JBHSNQ010000134.1"/>
</dbReference>
<dbReference type="EMBL" id="JBHSNQ010000134">
    <property type="protein sequence ID" value="MFC5542295.1"/>
    <property type="molecule type" value="Genomic_DNA"/>
</dbReference>